<dbReference type="GO" id="GO:0004518">
    <property type="term" value="F:nuclease activity"/>
    <property type="evidence" value="ECO:0007669"/>
    <property type="project" value="UniProtKB-KW"/>
</dbReference>
<protein>
    <submittedName>
        <fullName evidence="8">PIN domain nuclease</fullName>
    </submittedName>
</protein>
<dbReference type="PANTHER" id="PTHR33653">
    <property type="entry name" value="RIBONUCLEASE VAPC2"/>
    <property type="match status" value="1"/>
</dbReference>
<dbReference type="GO" id="GO:0046872">
    <property type="term" value="F:metal ion binding"/>
    <property type="evidence" value="ECO:0007669"/>
    <property type="project" value="UniProtKB-KW"/>
</dbReference>
<dbReference type="GO" id="GO:0016787">
    <property type="term" value="F:hydrolase activity"/>
    <property type="evidence" value="ECO:0007669"/>
    <property type="project" value="UniProtKB-KW"/>
</dbReference>
<dbReference type="CDD" id="cd09881">
    <property type="entry name" value="PIN_VapC4-5_FitB-like"/>
    <property type="match status" value="1"/>
</dbReference>
<keyword evidence="5" id="KW-0460">Magnesium</keyword>
<proteinExistence type="inferred from homology"/>
<dbReference type="Proteomes" id="UP000377803">
    <property type="component" value="Chromosome"/>
</dbReference>
<keyword evidence="9" id="KW-1185">Reference proteome</keyword>
<gene>
    <name evidence="8" type="primary">vapC2</name>
    <name evidence="8" type="ORF">LC1Nh_0363</name>
</gene>
<evidence type="ECO:0000313" key="8">
    <source>
        <dbReference type="EMBL" id="QGA80264.1"/>
    </source>
</evidence>
<evidence type="ECO:0000256" key="1">
    <source>
        <dbReference type="ARBA" id="ARBA00001946"/>
    </source>
</evidence>
<dbReference type="Gene3D" id="3.40.50.1010">
    <property type="entry name" value="5'-nuclease"/>
    <property type="match status" value="1"/>
</dbReference>
<dbReference type="InterPro" id="IPR050556">
    <property type="entry name" value="Type_II_TA_system_RNase"/>
</dbReference>
<dbReference type="AlphaFoldDB" id="A0A5Q0UFG5"/>
<evidence type="ECO:0000256" key="5">
    <source>
        <dbReference type="ARBA" id="ARBA00022842"/>
    </source>
</evidence>
<dbReference type="EMBL" id="CP040089">
    <property type="protein sequence ID" value="QGA80264.1"/>
    <property type="molecule type" value="Genomic_DNA"/>
</dbReference>
<dbReference type="InterPro" id="IPR002716">
    <property type="entry name" value="PIN_dom"/>
</dbReference>
<keyword evidence="4" id="KW-0378">Hydrolase</keyword>
<evidence type="ECO:0000256" key="2">
    <source>
        <dbReference type="ARBA" id="ARBA00022722"/>
    </source>
</evidence>
<dbReference type="InterPro" id="IPR029060">
    <property type="entry name" value="PIN-like_dom_sf"/>
</dbReference>
<keyword evidence="2" id="KW-0540">Nuclease</keyword>
<organism evidence="8 9">
    <name type="scientific">Candidatus Nanohalobium constans</name>
    <dbReference type="NCBI Taxonomy" id="2565781"/>
    <lineage>
        <taxon>Archaea</taxon>
        <taxon>Candidatus Nanohalarchaeota</taxon>
        <taxon>Candidatus Nanohalobia</taxon>
        <taxon>Candidatus Nanohalobiales</taxon>
        <taxon>Candidatus Nanohalobiaceae</taxon>
        <taxon>Candidatus Nanohalobium</taxon>
    </lineage>
</organism>
<accession>A0A5Q0UFG5</accession>
<evidence type="ECO:0000256" key="6">
    <source>
        <dbReference type="ARBA" id="ARBA00038093"/>
    </source>
</evidence>
<dbReference type="KEGG" id="ncon:LC1Nh_0363"/>
<dbReference type="SUPFAM" id="SSF88723">
    <property type="entry name" value="PIN domain-like"/>
    <property type="match status" value="1"/>
</dbReference>
<evidence type="ECO:0000313" key="9">
    <source>
        <dbReference type="Proteomes" id="UP000377803"/>
    </source>
</evidence>
<evidence type="ECO:0000256" key="3">
    <source>
        <dbReference type="ARBA" id="ARBA00022723"/>
    </source>
</evidence>
<name>A0A5Q0UFG5_9ARCH</name>
<keyword evidence="3" id="KW-0479">Metal-binding</keyword>
<reference evidence="9" key="1">
    <citation type="submission" date="2019-05" db="EMBL/GenBank/DDBJ databases">
        <title>Candidatus Nanohalobium constans, a novel model system to study the DPANN nano-sized archaea: genomic and physiological characterization of a nanoarchaeon co-cultured with its chitinotrophic host.</title>
        <authorList>
            <person name="La Cono V."/>
            <person name="Arcadi E."/>
            <person name="Crisafi F."/>
            <person name="Denaro R."/>
            <person name="La Spada G."/>
            <person name="Messina E."/>
            <person name="Smedile F."/>
            <person name="Toshchakov S.V."/>
            <person name="Shevchenko M.A."/>
            <person name="Golyshin P.N."/>
            <person name="Golyshina O.V."/>
            <person name="Ferrer M."/>
            <person name="Rohde M."/>
            <person name="Mushegian A."/>
            <person name="Sorokin D.Y."/>
            <person name="Giuliano L."/>
            <person name="Yakimov M.M."/>
        </authorList>
    </citation>
    <scope>NUCLEOTIDE SEQUENCE [LARGE SCALE GENOMIC DNA]</scope>
    <source>
        <strain evidence="9">LC1Nh</strain>
    </source>
</reference>
<comment type="cofactor">
    <cofactor evidence="1">
        <name>Mg(2+)</name>
        <dbReference type="ChEBI" id="CHEBI:18420"/>
    </cofactor>
</comment>
<dbReference type="PANTHER" id="PTHR33653:SF1">
    <property type="entry name" value="RIBONUCLEASE VAPC2"/>
    <property type="match status" value="1"/>
</dbReference>
<comment type="similarity">
    <text evidence="6">Belongs to the PINc/VapC protein family.</text>
</comment>
<evidence type="ECO:0000259" key="7">
    <source>
        <dbReference type="Pfam" id="PF01850"/>
    </source>
</evidence>
<evidence type="ECO:0000256" key="4">
    <source>
        <dbReference type="ARBA" id="ARBA00022801"/>
    </source>
</evidence>
<dbReference type="Pfam" id="PF01850">
    <property type="entry name" value="PIN"/>
    <property type="match status" value="1"/>
</dbReference>
<feature type="domain" description="PIN" evidence="7">
    <location>
        <begin position="25"/>
        <end position="86"/>
    </location>
</feature>
<sequence>MEKASSITTGSTVLYELSKISDFNRKELEQNKIFDLTSEDGEVAAEMYRKLSRKGEKIGEIDYLIAAQAKNAGRKLVTRDTDFQKLEIDTINYKL</sequence>